<dbReference type="GO" id="GO:0031047">
    <property type="term" value="P:regulatory ncRNA-mediated gene silencing"/>
    <property type="evidence" value="ECO:0007669"/>
    <property type="project" value="UniProtKB-KW"/>
</dbReference>
<dbReference type="FunFam" id="2.60.200.20:FF:000008">
    <property type="entry name" value="smad nuclear-interacting protein 1"/>
    <property type="match status" value="1"/>
</dbReference>
<evidence type="ECO:0000256" key="9">
    <source>
        <dbReference type="ARBA" id="ARBA00023187"/>
    </source>
</evidence>
<dbReference type="GO" id="GO:0005681">
    <property type="term" value="C:spliceosomal complex"/>
    <property type="evidence" value="ECO:0007669"/>
    <property type="project" value="UniProtKB-KW"/>
</dbReference>
<dbReference type="AlphaFoldDB" id="A0AAD7ZN43"/>
<dbReference type="Gene3D" id="2.60.200.20">
    <property type="match status" value="1"/>
</dbReference>
<dbReference type="GO" id="GO:0006397">
    <property type="term" value="P:mRNA processing"/>
    <property type="evidence" value="ECO:0007669"/>
    <property type="project" value="UniProtKB-KW"/>
</dbReference>
<keyword evidence="4" id="KW-0507">mRNA processing</keyword>
<dbReference type="SUPFAM" id="SSF49879">
    <property type="entry name" value="SMAD/FHA domain"/>
    <property type="match status" value="1"/>
</dbReference>
<keyword evidence="6" id="KW-0832">Ubl conjugation</keyword>
<feature type="compositionally biased region" description="Basic residues" evidence="12">
    <location>
        <begin position="147"/>
        <end position="161"/>
    </location>
</feature>
<dbReference type="GO" id="GO:0008380">
    <property type="term" value="P:RNA splicing"/>
    <property type="evidence" value="ECO:0007669"/>
    <property type="project" value="UniProtKB-KW"/>
</dbReference>
<feature type="compositionally biased region" description="Basic and acidic residues" evidence="12">
    <location>
        <begin position="162"/>
        <end position="173"/>
    </location>
</feature>
<comment type="subcellular location">
    <subcellularLocation>
        <location evidence="1">Nucleus</location>
    </subcellularLocation>
</comment>
<evidence type="ECO:0000313" key="15">
    <source>
        <dbReference type="Proteomes" id="UP001233999"/>
    </source>
</evidence>
<evidence type="ECO:0000256" key="3">
    <source>
        <dbReference type="ARBA" id="ARBA00022553"/>
    </source>
</evidence>
<evidence type="ECO:0000256" key="8">
    <source>
        <dbReference type="ARBA" id="ARBA00023158"/>
    </source>
</evidence>
<comment type="function">
    <text evidence="11">Required for pre-mRNA splicing as component of the spliceosome. As a component of the minor spliceosome, involved in the splicing of U12-type introns in pre-mRNAs. Down-regulates NF-kappa-B signaling by competing with RELA for CREBBP/EP300 binding. Involved in the microRNA (miRNA) biogenesis. May be involved in cyclin-D1/CCND1 mRNA stability through the SNARP complex which associates with both the 3'end of the CCND1 gene and its mRNA.</text>
</comment>
<dbReference type="SMART" id="SM00240">
    <property type="entry name" value="FHA"/>
    <property type="match status" value="1"/>
</dbReference>
<dbReference type="PROSITE" id="PS50006">
    <property type="entry name" value="FHA_DOMAIN"/>
    <property type="match status" value="1"/>
</dbReference>
<evidence type="ECO:0000256" key="4">
    <source>
        <dbReference type="ARBA" id="ARBA00022664"/>
    </source>
</evidence>
<keyword evidence="5" id="KW-0747">Spliceosome</keyword>
<feature type="domain" description="FHA" evidence="13">
    <location>
        <begin position="335"/>
        <end position="398"/>
    </location>
</feature>
<keyword evidence="10" id="KW-0539">Nucleus</keyword>
<evidence type="ECO:0000256" key="12">
    <source>
        <dbReference type="SAM" id="MobiDB-lite"/>
    </source>
</evidence>
<protein>
    <recommendedName>
        <fullName evidence="13">FHA domain-containing protein</fullName>
    </recommendedName>
</protein>
<evidence type="ECO:0000256" key="2">
    <source>
        <dbReference type="ARBA" id="ARBA00022499"/>
    </source>
</evidence>
<feature type="compositionally biased region" description="Basic and acidic residues" evidence="12">
    <location>
        <begin position="261"/>
        <end position="278"/>
    </location>
</feature>
<organism evidence="14 15">
    <name type="scientific">Diploptera punctata</name>
    <name type="common">Pacific beetle cockroach</name>
    <dbReference type="NCBI Taxonomy" id="6984"/>
    <lineage>
        <taxon>Eukaryota</taxon>
        <taxon>Metazoa</taxon>
        <taxon>Ecdysozoa</taxon>
        <taxon>Arthropoda</taxon>
        <taxon>Hexapoda</taxon>
        <taxon>Insecta</taxon>
        <taxon>Pterygota</taxon>
        <taxon>Neoptera</taxon>
        <taxon>Polyneoptera</taxon>
        <taxon>Dictyoptera</taxon>
        <taxon>Blattodea</taxon>
        <taxon>Blaberoidea</taxon>
        <taxon>Blaberidae</taxon>
        <taxon>Diplopterinae</taxon>
        <taxon>Diploptera</taxon>
    </lineage>
</organism>
<name>A0AAD7ZN43_DIPPU</name>
<dbReference type="InterPro" id="IPR000253">
    <property type="entry name" value="FHA_dom"/>
</dbReference>
<evidence type="ECO:0000256" key="7">
    <source>
        <dbReference type="ARBA" id="ARBA00023054"/>
    </source>
</evidence>
<dbReference type="EMBL" id="JASPKZ010007523">
    <property type="protein sequence ID" value="KAJ9583819.1"/>
    <property type="molecule type" value="Genomic_DNA"/>
</dbReference>
<feature type="compositionally biased region" description="Basic residues" evidence="12">
    <location>
        <begin position="85"/>
        <end position="107"/>
    </location>
</feature>
<feature type="compositionally biased region" description="Low complexity" evidence="12">
    <location>
        <begin position="26"/>
        <end position="44"/>
    </location>
</feature>
<dbReference type="Pfam" id="PF00498">
    <property type="entry name" value="FHA"/>
    <property type="match status" value="1"/>
</dbReference>
<evidence type="ECO:0000256" key="10">
    <source>
        <dbReference type="ARBA" id="ARBA00023242"/>
    </source>
</evidence>
<keyword evidence="2" id="KW-1017">Isopeptide bond</keyword>
<evidence type="ECO:0000313" key="14">
    <source>
        <dbReference type="EMBL" id="KAJ9583819.1"/>
    </source>
</evidence>
<keyword evidence="3" id="KW-0597">Phosphoprotein</keyword>
<comment type="caution">
    <text evidence="14">The sequence shown here is derived from an EMBL/GenBank/DDBJ whole genome shotgun (WGS) entry which is preliminary data.</text>
</comment>
<feature type="compositionally biased region" description="Basic and acidic residues" evidence="12">
    <location>
        <begin position="74"/>
        <end position="84"/>
    </location>
</feature>
<reference evidence="14" key="1">
    <citation type="journal article" date="2023" name="IScience">
        <title>Live-bearing cockroach genome reveals convergent evolutionary mechanisms linked to viviparity in insects and beyond.</title>
        <authorList>
            <person name="Fouks B."/>
            <person name="Harrison M.C."/>
            <person name="Mikhailova A.A."/>
            <person name="Marchal E."/>
            <person name="English S."/>
            <person name="Carruthers M."/>
            <person name="Jennings E.C."/>
            <person name="Chiamaka E.L."/>
            <person name="Frigard R.A."/>
            <person name="Pippel M."/>
            <person name="Attardo G.M."/>
            <person name="Benoit J.B."/>
            <person name="Bornberg-Bauer E."/>
            <person name="Tobe S.S."/>
        </authorList>
    </citation>
    <scope>NUCLEOTIDE SEQUENCE</scope>
    <source>
        <strain evidence="14">Stay&amp;Tobe</strain>
    </source>
</reference>
<dbReference type="InterPro" id="IPR008984">
    <property type="entry name" value="SMAD_FHA_dom_sf"/>
</dbReference>
<keyword evidence="8" id="KW-0943">RNA-mediated gene silencing</keyword>
<accession>A0AAD7ZN43</accession>
<gene>
    <name evidence="14" type="ORF">L9F63_021822</name>
</gene>
<evidence type="ECO:0000256" key="11">
    <source>
        <dbReference type="ARBA" id="ARBA00055964"/>
    </source>
</evidence>
<dbReference type="InterPro" id="IPR050923">
    <property type="entry name" value="Cell_Proc_Reg/RNA_Proc"/>
</dbReference>
<sequence length="425" mass="49958">MKDRVPQLTLPKHQRKRSHSSESDSSETSSDSDSSVHVSKVVKPSPERIEISSDSDTALVEVRNSEKRKKHKHSDMENIHIIHDGKRHRHKCHHHHHRHHHRHHKLITSREREEKAHRKTCSKYKATQDVSLVRVKEEPESDDDRARHSHSSHRRPVKRRKRSDDDEFTRSDQHAATSTRTSDRRERSYYRRDGSNEQTSNERHAERRKNNEGEKAKDGPSKPEERKNNRPGRRNRWGNDDDRDDILNNRPIEVKYEWGKKSDVKEERKSPSNQKDKPNFGLSGKLTEDTNMYNGVVIKYSEPPEARKPKRRWRFYPFKGDQGLPTLYIHRQSCYLIGRDRKVADIPVDHPSCSKQHAALQYRLVPFTREDGSVGKRVRPYIIDLESANGTYVNSVKIEPRTYVELLEKDVIKFGYSSREIRSPS</sequence>
<dbReference type="PANTHER" id="PTHR23308">
    <property type="entry name" value="NUCLEAR INHIBITOR OF PROTEIN PHOSPHATASE-1"/>
    <property type="match status" value="1"/>
</dbReference>
<evidence type="ECO:0000256" key="5">
    <source>
        <dbReference type="ARBA" id="ARBA00022728"/>
    </source>
</evidence>
<evidence type="ECO:0000256" key="6">
    <source>
        <dbReference type="ARBA" id="ARBA00022843"/>
    </source>
</evidence>
<proteinExistence type="predicted"/>
<keyword evidence="9" id="KW-0508">mRNA splicing</keyword>
<feature type="compositionally biased region" description="Basic and acidic residues" evidence="12">
    <location>
        <begin position="181"/>
        <end position="228"/>
    </location>
</feature>
<dbReference type="Proteomes" id="UP001233999">
    <property type="component" value="Unassembled WGS sequence"/>
</dbReference>
<feature type="region of interest" description="Disordered" evidence="12">
    <location>
        <begin position="261"/>
        <end position="287"/>
    </location>
</feature>
<evidence type="ECO:0000259" key="13">
    <source>
        <dbReference type="PROSITE" id="PS50006"/>
    </source>
</evidence>
<reference evidence="14" key="2">
    <citation type="submission" date="2023-05" db="EMBL/GenBank/DDBJ databases">
        <authorList>
            <person name="Fouks B."/>
        </authorList>
    </citation>
    <scope>NUCLEOTIDE SEQUENCE</scope>
    <source>
        <strain evidence="14">Stay&amp;Tobe</strain>
        <tissue evidence="14">Testes</tissue>
    </source>
</reference>
<keyword evidence="7" id="KW-0175">Coiled coil</keyword>
<feature type="region of interest" description="Disordered" evidence="12">
    <location>
        <begin position="1"/>
        <end position="248"/>
    </location>
</feature>
<evidence type="ECO:0000256" key="1">
    <source>
        <dbReference type="ARBA" id="ARBA00004123"/>
    </source>
</evidence>
<dbReference type="CDD" id="cd22718">
    <property type="entry name" value="FHA_SNIP1"/>
    <property type="match status" value="1"/>
</dbReference>
<keyword evidence="15" id="KW-1185">Reference proteome</keyword>